<accession>B8GAM0</accession>
<name>B8GAM0_CHLAD</name>
<evidence type="ECO:0000256" key="2">
    <source>
        <dbReference type="SAM" id="Phobius"/>
    </source>
</evidence>
<dbReference type="EMBL" id="CP001337">
    <property type="protein sequence ID" value="ACL24609.1"/>
    <property type="molecule type" value="Genomic_DNA"/>
</dbReference>
<dbReference type="Proteomes" id="UP000002508">
    <property type="component" value="Chromosome"/>
</dbReference>
<dbReference type="InterPro" id="IPR051932">
    <property type="entry name" value="Bact_StressResp_Reg"/>
</dbReference>
<dbReference type="PANTHER" id="PTHR33745">
    <property type="entry name" value="RSBT ANTAGONIST PROTEIN RSBS-RELATED"/>
    <property type="match status" value="1"/>
</dbReference>
<feature type="transmembrane region" description="Helical" evidence="2">
    <location>
        <begin position="100"/>
        <end position="122"/>
    </location>
</feature>
<sequence length="444" mass="49654">MLLTCAGAVRFSSRNLDEIWLLSGLLTSLQAVIFGFLIWLIMLLFMPHRYQQPWLRWAVFTPYLLMAVGLVIDWYGRFGFVGRDVVRETSGLLGFVRGPAFVPAFTLYIIGCIVIPLIMLITIAIRQPAMRGPAVWLIIGTILTFLMGYIFREIGLVSVTYVSLLPLHLSFGWVTLRYGVFRPSQVALQAAVEHLPDGMLVLDTQRQIRYANRAAQRIIAGNDRNEQSFEQALAQAGFIEQTSTEDRERQRRRFFRPTDQTILLATEVPINDAQGGASVVLIRNVTRAEQQQAELIASRAALAERTAELERSLAELQQRDELLRRLSLPIIPLSATMVVVPLIGIFDAARCQSLLQLILPEIAERNAKMVLVDLTGLTAFDQTLAHTLYQLRDGAHLMGTQIFLCGIRPDLAEVMIHAGGIWSGLRSFATLQDGVKALLTNTIL</sequence>
<dbReference type="RefSeq" id="WP_015940468.1">
    <property type="nucleotide sequence ID" value="NC_011831.1"/>
</dbReference>
<dbReference type="PANTHER" id="PTHR33745:SF1">
    <property type="entry name" value="RSBT ANTAGONIST PROTEIN RSBS"/>
    <property type="match status" value="1"/>
</dbReference>
<dbReference type="InterPro" id="IPR036513">
    <property type="entry name" value="STAS_dom_sf"/>
</dbReference>
<feature type="transmembrane region" description="Helical" evidence="2">
    <location>
        <begin position="20"/>
        <end position="45"/>
    </location>
</feature>
<evidence type="ECO:0000313" key="5">
    <source>
        <dbReference type="Proteomes" id="UP000002508"/>
    </source>
</evidence>
<dbReference type="PROSITE" id="PS50801">
    <property type="entry name" value="STAS"/>
    <property type="match status" value="1"/>
</dbReference>
<feature type="domain" description="STAS" evidence="3">
    <location>
        <begin position="337"/>
        <end position="438"/>
    </location>
</feature>
<dbReference type="SUPFAM" id="SSF55785">
    <property type="entry name" value="PYP-like sensor domain (PAS domain)"/>
    <property type="match status" value="1"/>
</dbReference>
<feature type="transmembrane region" description="Helical" evidence="2">
    <location>
        <begin position="157"/>
        <end position="176"/>
    </location>
</feature>
<dbReference type="SUPFAM" id="SSF52091">
    <property type="entry name" value="SpoIIaa-like"/>
    <property type="match status" value="1"/>
</dbReference>
<feature type="transmembrane region" description="Helical" evidence="2">
    <location>
        <begin position="134"/>
        <end position="151"/>
    </location>
</feature>
<dbReference type="Pfam" id="PF13188">
    <property type="entry name" value="PAS_8"/>
    <property type="match status" value="1"/>
</dbReference>
<feature type="coiled-coil region" evidence="1">
    <location>
        <begin position="299"/>
        <end position="326"/>
    </location>
</feature>
<dbReference type="CDD" id="cd07041">
    <property type="entry name" value="STAS_RsbR_RsbS_like"/>
    <property type="match status" value="1"/>
</dbReference>
<reference evidence="4" key="1">
    <citation type="submission" date="2008-12" db="EMBL/GenBank/DDBJ databases">
        <title>Complete sequence of Chloroflexus aggregans DSM 9485.</title>
        <authorList>
            <consortium name="US DOE Joint Genome Institute"/>
            <person name="Lucas S."/>
            <person name="Copeland A."/>
            <person name="Lapidus A."/>
            <person name="Glavina del Rio T."/>
            <person name="Dalin E."/>
            <person name="Tice H."/>
            <person name="Pitluck S."/>
            <person name="Foster B."/>
            <person name="Larimer F."/>
            <person name="Land M."/>
            <person name="Hauser L."/>
            <person name="Kyrpides N."/>
            <person name="Mikhailova N."/>
            <person name="Bryant D."/>
            <person name="Richardson P."/>
        </authorList>
    </citation>
    <scope>NUCLEOTIDE SEQUENCE</scope>
    <source>
        <strain evidence="4">DSM 9485</strain>
    </source>
</reference>
<evidence type="ECO:0000259" key="3">
    <source>
        <dbReference type="PROSITE" id="PS50801"/>
    </source>
</evidence>
<dbReference type="eggNOG" id="COG1366">
    <property type="taxonomic scope" value="Bacteria"/>
</dbReference>
<feature type="transmembrane region" description="Helical" evidence="2">
    <location>
        <begin position="57"/>
        <end position="80"/>
    </location>
</feature>
<keyword evidence="2" id="KW-0812">Transmembrane</keyword>
<proteinExistence type="predicted"/>
<dbReference type="InterPro" id="IPR002645">
    <property type="entry name" value="STAS_dom"/>
</dbReference>
<organism evidence="4 5">
    <name type="scientific">Chloroflexus aggregans (strain MD-66 / DSM 9485)</name>
    <dbReference type="NCBI Taxonomy" id="326427"/>
    <lineage>
        <taxon>Bacteria</taxon>
        <taxon>Bacillati</taxon>
        <taxon>Chloroflexota</taxon>
        <taxon>Chloroflexia</taxon>
        <taxon>Chloroflexales</taxon>
        <taxon>Chloroflexineae</taxon>
        <taxon>Chloroflexaceae</taxon>
        <taxon>Chloroflexus</taxon>
    </lineage>
</organism>
<dbReference type="AlphaFoldDB" id="B8GAM0"/>
<dbReference type="Gene3D" id="3.30.450.20">
    <property type="entry name" value="PAS domain"/>
    <property type="match status" value="1"/>
</dbReference>
<gene>
    <name evidence="4" type="ordered locus">Cagg_1708</name>
</gene>
<keyword evidence="2" id="KW-1133">Transmembrane helix</keyword>
<feature type="transmembrane region" description="Helical" evidence="2">
    <location>
        <begin position="326"/>
        <end position="346"/>
    </location>
</feature>
<dbReference type="HOGENOM" id="CLU_569503_0_0_0"/>
<keyword evidence="5" id="KW-1185">Reference proteome</keyword>
<dbReference type="STRING" id="326427.Cagg_1708"/>
<dbReference type="Gene3D" id="3.30.750.24">
    <property type="entry name" value="STAS domain"/>
    <property type="match status" value="1"/>
</dbReference>
<evidence type="ECO:0000313" key="4">
    <source>
        <dbReference type="EMBL" id="ACL24609.1"/>
    </source>
</evidence>
<dbReference type="InterPro" id="IPR035965">
    <property type="entry name" value="PAS-like_dom_sf"/>
</dbReference>
<evidence type="ECO:0000256" key="1">
    <source>
        <dbReference type="SAM" id="Coils"/>
    </source>
</evidence>
<dbReference type="Pfam" id="PF01740">
    <property type="entry name" value="STAS"/>
    <property type="match status" value="1"/>
</dbReference>
<keyword evidence="2" id="KW-0472">Membrane</keyword>
<protein>
    <submittedName>
        <fullName evidence="4">PAS/PAC sensor protein</fullName>
    </submittedName>
</protein>
<keyword evidence="1" id="KW-0175">Coiled coil</keyword>
<dbReference type="InterPro" id="IPR000014">
    <property type="entry name" value="PAS"/>
</dbReference>
<dbReference type="KEGG" id="cag:Cagg_1708"/>